<dbReference type="STRING" id="5217.A0A4Q1BMS3"/>
<evidence type="ECO:0000256" key="1">
    <source>
        <dbReference type="ARBA" id="ARBA00004141"/>
    </source>
</evidence>
<evidence type="ECO:0000256" key="5">
    <source>
        <dbReference type="SAM" id="Phobius"/>
    </source>
</evidence>
<comment type="caution">
    <text evidence="6">The sequence shown here is derived from an EMBL/GenBank/DDBJ whole genome shotgun (WGS) entry which is preliminary data.</text>
</comment>
<dbReference type="InterPro" id="IPR023352">
    <property type="entry name" value="MAPEG-like_dom_sf"/>
</dbReference>
<sequence>MSIPGISSSFPIVGLGLFSMMILNLYQTQNVMTKRGKAGVQYPTLYASEAETKEDFKKMVFNCAQRSHQNTLEQAPFVLAVQIFLGLFKPVFTTSLVFVWVLSRIVYTLGYSTGVPKRRNGIISEAGVVAHVILGLVSAYVGGKTAYALYF</sequence>
<dbReference type="InterPro" id="IPR050997">
    <property type="entry name" value="MAPEG"/>
</dbReference>
<evidence type="ECO:0000256" key="2">
    <source>
        <dbReference type="ARBA" id="ARBA00022692"/>
    </source>
</evidence>
<dbReference type="PANTHER" id="PTHR10250:SF26">
    <property type="entry name" value="GLUTATHIONE S-TRANSFERASE 3, MITOCHONDRIAL"/>
    <property type="match status" value="1"/>
</dbReference>
<dbReference type="OMA" id="ACQHLGW"/>
<dbReference type="OrthoDB" id="410651at2759"/>
<dbReference type="Proteomes" id="UP000289152">
    <property type="component" value="Unassembled WGS sequence"/>
</dbReference>
<accession>A0A4Q1BMS3</accession>
<dbReference type="SUPFAM" id="SSF161084">
    <property type="entry name" value="MAPEG domain-like"/>
    <property type="match status" value="1"/>
</dbReference>
<keyword evidence="7" id="KW-1185">Reference proteome</keyword>
<proteinExistence type="predicted"/>
<organism evidence="6 7">
    <name type="scientific">Tremella mesenterica</name>
    <name type="common">Jelly fungus</name>
    <dbReference type="NCBI Taxonomy" id="5217"/>
    <lineage>
        <taxon>Eukaryota</taxon>
        <taxon>Fungi</taxon>
        <taxon>Dikarya</taxon>
        <taxon>Basidiomycota</taxon>
        <taxon>Agaricomycotina</taxon>
        <taxon>Tremellomycetes</taxon>
        <taxon>Tremellales</taxon>
        <taxon>Tremellaceae</taxon>
        <taxon>Tremella</taxon>
    </lineage>
</organism>
<name>A0A4Q1BMS3_TREME</name>
<evidence type="ECO:0008006" key="8">
    <source>
        <dbReference type="Google" id="ProtNLM"/>
    </source>
</evidence>
<dbReference type="Pfam" id="PF01124">
    <property type="entry name" value="MAPEG"/>
    <property type="match status" value="1"/>
</dbReference>
<gene>
    <name evidence="6" type="ORF">M231_03646</name>
</gene>
<dbReference type="InterPro" id="IPR001129">
    <property type="entry name" value="Membr-assoc_MAPEG"/>
</dbReference>
<dbReference type="EMBL" id="SDIL01000036">
    <property type="protein sequence ID" value="RXK39141.1"/>
    <property type="molecule type" value="Genomic_DNA"/>
</dbReference>
<dbReference type="GO" id="GO:0005783">
    <property type="term" value="C:endoplasmic reticulum"/>
    <property type="evidence" value="ECO:0007669"/>
    <property type="project" value="TreeGrafter"/>
</dbReference>
<dbReference type="GO" id="GO:0005635">
    <property type="term" value="C:nuclear envelope"/>
    <property type="evidence" value="ECO:0007669"/>
    <property type="project" value="TreeGrafter"/>
</dbReference>
<keyword evidence="2 5" id="KW-0812">Transmembrane</keyword>
<feature type="transmembrane region" description="Helical" evidence="5">
    <location>
        <begin position="77"/>
        <end position="102"/>
    </location>
</feature>
<evidence type="ECO:0000313" key="6">
    <source>
        <dbReference type="EMBL" id="RXK39141.1"/>
    </source>
</evidence>
<dbReference type="Gene3D" id="1.20.120.550">
    <property type="entry name" value="Membrane associated eicosanoid/glutathione metabolism-like domain"/>
    <property type="match status" value="1"/>
</dbReference>
<dbReference type="AlphaFoldDB" id="A0A4Q1BMS3"/>
<evidence type="ECO:0000313" key="7">
    <source>
        <dbReference type="Proteomes" id="UP000289152"/>
    </source>
</evidence>
<evidence type="ECO:0000256" key="4">
    <source>
        <dbReference type="ARBA" id="ARBA00023136"/>
    </source>
</evidence>
<feature type="transmembrane region" description="Helical" evidence="5">
    <location>
        <begin position="122"/>
        <end position="142"/>
    </location>
</feature>
<comment type="subcellular location">
    <subcellularLocation>
        <location evidence="1">Membrane</location>
        <topology evidence="1">Multi-pass membrane protein</topology>
    </subcellularLocation>
</comment>
<reference evidence="6 7" key="1">
    <citation type="submission" date="2016-06" db="EMBL/GenBank/DDBJ databases">
        <title>Evolution of pathogenesis and genome organization in the Tremellales.</title>
        <authorList>
            <person name="Cuomo C."/>
            <person name="Litvintseva A."/>
            <person name="Heitman J."/>
            <person name="Chen Y."/>
            <person name="Sun S."/>
            <person name="Springer D."/>
            <person name="Dromer F."/>
            <person name="Young S."/>
            <person name="Zeng Q."/>
            <person name="Chapman S."/>
            <person name="Gujja S."/>
            <person name="Saif S."/>
            <person name="Birren B."/>
        </authorList>
    </citation>
    <scope>NUCLEOTIDE SEQUENCE [LARGE SCALE GENOMIC DNA]</scope>
    <source>
        <strain evidence="6 7">ATCC 28783</strain>
    </source>
</reference>
<dbReference type="PANTHER" id="PTHR10250">
    <property type="entry name" value="MICROSOMAL GLUTATHIONE S-TRANSFERASE"/>
    <property type="match status" value="1"/>
</dbReference>
<dbReference type="GO" id="GO:0004364">
    <property type="term" value="F:glutathione transferase activity"/>
    <property type="evidence" value="ECO:0007669"/>
    <property type="project" value="TreeGrafter"/>
</dbReference>
<dbReference type="GO" id="GO:0016020">
    <property type="term" value="C:membrane"/>
    <property type="evidence" value="ECO:0007669"/>
    <property type="project" value="UniProtKB-SubCell"/>
</dbReference>
<dbReference type="GO" id="GO:0004602">
    <property type="term" value="F:glutathione peroxidase activity"/>
    <property type="evidence" value="ECO:0007669"/>
    <property type="project" value="TreeGrafter"/>
</dbReference>
<feature type="transmembrane region" description="Helical" evidence="5">
    <location>
        <begin position="6"/>
        <end position="26"/>
    </location>
</feature>
<dbReference type="VEuPathDB" id="FungiDB:TREMEDRAFT_59423"/>
<evidence type="ECO:0000256" key="3">
    <source>
        <dbReference type="ARBA" id="ARBA00022989"/>
    </source>
</evidence>
<protein>
    <recommendedName>
        <fullName evidence="8">Glutathione S-transferase</fullName>
    </recommendedName>
</protein>
<keyword evidence="3 5" id="KW-1133">Transmembrane helix</keyword>
<keyword evidence="4 5" id="KW-0472">Membrane</keyword>
<dbReference type="InParanoid" id="A0A4Q1BMS3"/>